<dbReference type="EMBL" id="BMAV01023632">
    <property type="protein sequence ID" value="GFY79547.1"/>
    <property type="molecule type" value="Genomic_DNA"/>
</dbReference>
<dbReference type="OrthoDB" id="10387224at2759"/>
<reference evidence="1" key="1">
    <citation type="submission" date="2020-08" db="EMBL/GenBank/DDBJ databases">
        <title>Multicomponent nature underlies the extraordinary mechanical properties of spider dragline silk.</title>
        <authorList>
            <person name="Kono N."/>
            <person name="Nakamura H."/>
            <person name="Mori M."/>
            <person name="Yoshida Y."/>
            <person name="Ohtoshi R."/>
            <person name="Malay A.D."/>
            <person name="Moran D.A.P."/>
            <person name="Tomita M."/>
            <person name="Numata K."/>
            <person name="Arakawa K."/>
        </authorList>
    </citation>
    <scope>NUCLEOTIDE SEQUENCE</scope>
</reference>
<proteinExistence type="predicted"/>
<dbReference type="AlphaFoldDB" id="A0A8X6YYY9"/>
<gene>
    <name evidence="1" type="ORF">TNIN_200761</name>
</gene>
<protein>
    <submittedName>
        <fullName evidence="1">Uncharacterized protein</fullName>
    </submittedName>
</protein>
<comment type="caution">
    <text evidence="1">The sequence shown here is derived from an EMBL/GenBank/DDBJ whole genome shotgun (WGS) entry which is preliminary data.</text>
</comment>
<evidence type="ECO:0000313" key="1">
    <source>
        <dbReference type="EMBL" id="GFY79547.1"/>
    </source>
</evidence>
<name>A0A8X6YYY9_9ARAC</name>
<accession>A0A8X6YYY9</accession>
<organism evidence="1 2">
    <name type="scientific">Trichonephila inaurata madagascariensis</name>
    <dbReference type="NCBI Taxonomy" id="2747483"/>
    <lineage>
        <taxon>Eukaryota</taxon>
        <taxon>Metazoa</taxon>
        <taxon>Ecdysozoa</taxon>
        <taxon>Arthropoda</taxon>
        <taxon>Chelicerata</taxon>
        <taxon>Arachnida</taxon>
        <taxon>Araneae</taxon>
        <taxon>Araneomorphae</taxon>
        <taxon>Entelegynae</taxon>
        <taxon>Araneoidea</taxon>
        <taxon>Nephilidae</taxon>
        <taxon>Trichonephila</taxon>
        <taxon>Trichonephila inaurata</taxon>
    </lineage>
</organism>
<dbReference type="Proteomes" id="UP000886998">
    <property type="component" value="Unassembled WGS sequence"/>
</dbReference>
<keyword evidence="2" id="KW-1185">Reference proteome</keyword>
<evidence type="ECO:0000313" key="2">
    <source>
        <dbReference type="Proteomes" id="UP000886998"/>
    </source>
</evidence>
<sequence length="83" mass="9575">MFIKFPISHAHGPTWSLITLSAERKQKGVASRRNLLSVFTLESKRNLHAWANKLAELFKEADRNDGRLSQLRRDWMSTPLVEA</sequence>